<dbReference type="Pfam" id="PF13920">
    <property type="entry name" value="zf-C3HC4_3"/>
    <property type="match status" value="1"/>
</dbReference>
<dbReference type="Gene3D" id="3.30.40.10">
    <property type="entry name" value="Zinc/RING finger domain, C3HC4 (zinc finger)"/>
    <property type="match status" value="1"/>
</dbReference>
<evidence type="ECO:0000256" key="14">
    <source>
        <dbReference type="SAM" id="Phobius"/>
    </source>
</evidence>
<keyword evidence="17" id="KW-1185">Reference proteome</keyword>
<dbReference type="GO" id="GO:0061630">
    <property type="term" value="F:ubiquitin protein ligase activity"/>
    <property type="evidence" value="ECO:0007669"/>
    <property type="project" value="UniProtKB-EC"/>
</dbReference>
<keyword evidence="9" id="KW-0862">Zinc</keyword>
<dbReference type="AlphaFoldDB" id="A0A843UZ48"/>
<name>A0A843UZ48_COLES</name>
<keyword evidence="5 14" id="KW-0812">Transmembrane</keyword>
<reference evidence="16" key="1">
    <citation type="submission" date="2017-07" db="EMBL/GenBank/DDBJ databases">
        <title>Taro Niue Genome Assembly and Annotation.</title>
        <authorList>
            <person name="Atibalentja N."/>
            <person name="Keating K."/>
            <person name="Fields C.J."/>
        </authorList>
    </citation>
    <scope>NUCLEOTIDE SEQUENCE</scope>
    <source>
        <strain evidence="16">Niue_2</strain>
        <tissue evidence="16">Leaf</tissue>
    </source>
</reference>
<evidence type="ECO:0000256" key="7">
    <source>
        <dbReference type="ARBA" id="ARBA00022771"/>
    </source>
</evidence>
<feature type="transmembrane region" description="Helical" evidence="14">
    <location>
        <begin position="263"/>
        <end position="286"/>
    </location>
</feature>
<evidence type="ECO:0000256" key="2">
    <source>
        <dbReference type="ARBA" id="ARBA00004141"/>
    </source>
</evidence>
<organism evidence="16 17">
    <name type="scientific">Colocasia esculenta</name>
    <name type="common">Wild taro</name>
    <name type="synonym">Arum esculentum</name>
    <dbReference type="NCBI Taxonomy" id="4460"/>
    <lineage>
        <taxon>Eukaryota</taxon>
        <taxon>Viridiplantae</taxon>
        <taxon>Streptophyta</taxon>
        <taxon>Embryophyta</taxon>
        <taxon>Tracheophyta</taxon>
        <taxon>Spermatophyta</taxon>
        <taxon>Magnoliopsida</taxon>
        <taxon>Liliopsida</taxon>
        <taxon>Araceae</taxon>
        <taxon>Aroideae</taxon>
        <taxon>Colocasieae</taxon>
        <taxon>Colocasia</taxon>
    </lineage>
</organism>
<comment type="subcellular location">
    <subcellularLocation>
        <location evidence="2">Membrane</location>
        <topology evidence="2">Multi-pass membrane protein</topology>
    </subcellularLocation>
</comment>
<feature type="region of interest" description="Disordered" evidence="13">
    <location>
        <begin position="326"/>
        <end position="346"/>
    </location>
</feature>
<dbReference type="PANTHER" id="PTHR47355">
    <property type="entry name" value="E3 UBIQUITIN-PROTEIN LIGASE SPL2"/>
    <property type="match status" value="1"/>
</dbReference>
<dbReference type="PANTHER" id="PTHR47355:SF1">
    <property type="entry name" value="E3 UBIQUITIN-PROTEIN LIGASE SPL2"/>
    <property type="match status" value="1"/>
</dbReference>
<gene>
    <name evidence="16" type="ORF">Taro_020254</name>
</gene>
<proteinExistence type="predicted"/>
<keyword evidence="6" id="KW-0479">Metal-binding</keyword>
<dbReference type="CDD" id="cd23145">
    <property type="entry name" value="RING-HC_SPL2-like"/>
    <property type="match status" value="1"/>
</dbReference>
<evidence type="ECO:0000256" key="8">
    <source>
        <dbReference type="ARBA" id="ARBA00022786"/>
    </source>
</evidence>
<dbReference type="EMBL" id="NMUH01001000">
    <property type="protein sequence ID" value="MQL87717.1"/>
    <property type="molecule type" value="Genomic_DNA"/>
</dbReference>
<keyword evidence="11 14" id="KW-0472">Membrane</keyword>
<protein>
    <recommendedName>
        <fullName evidence="3">RING-type E3 ubiquitin transferase</fullName>
        <ecNumber evidence="3">2.3.2.27</ecNumber>
    </recommendedName>
</protein>
<evidence type="ECO:0000256" key="1">
    <source>
        <dbReference type="ARBA" id="ARBA00000900"/>
    </source>
</evidence>
<dbReference type="EC" id="2.3.2.27" evidence="3"/>
<evidence type="ECO:0000256" key="12">
    <source>
        <dbReference type="PROSITE-ProRule" id="PRU00175"/>
    </source>
</evidence>
<evidence type="ECO:0000259" key="15">
    <source>
        <dbReference type="PROSITE" id="PS50089"/>
    </source>
</evidence>
<dbReference type="OrthoDB" id="1711136at2759"/>
<dbReference type="InterPro" id="IPR013083">
    <property type="entry name" value="Znf_RING/FYVE/PHD"/>
</dbReference>
<keyword evidence="10 14" id="KW-1133">Transmembrane helix</keyword>
<comment type="catalytic activity">
    <reaction evidence="1">
        <text>S-ubiquitinyl-[E2 ubiquitin-conjugating enzyme]-L-cysteine + [acceptor protein]-L-lysine = [E2 ubiquitin-conjugating enzyme]-L-cysteine + N(6)-ubiquitinyl-[acceptor protein]-L-lysine.</text>
        <dbReference type="EC" id="2.3.2.27"/>
    </reaction>
</comment>
<accession>A0A843UZ48</accession>
<dbReference type="InterPro" id="IPR022170">
    <property type="entry name" value="MUL1-like"/>
</dbReference>
<feature type="transmembrane region" description="Helical" evidence="14">
    <location>
        <begin position="12"/>
        <end position="33"/>
    </location>
</feature>
<evidence type="ECO:0000313" key="17">
    <source>
        <dbReference type="Proteomes" id="UP000652761"/>
    </source>
</evidence>
<evidence type="ECO:0000256" key="13">
    <source>
        <dbReference type="SAM" id="MobiDB-lite"/>
    </source>
</evidence>
<dbReference type="GO" id="GO:0016567">
    <property type="term" value="P:protein ubiquitination"/>
    <property type="evidence" value="ECO:0007669"/>
    <property type="project" value="InterPro"/>
</dbReference>
<dbReference type="GO" id="GO:0008270">
    <property type="term" value="F:zinc ion binding"/>
    <property type="evidence" value="ECO:0007669"/>
    <property type="project" value="UniProtKB-KW"/>
</dbReference>
<dbReference type="GO" id="GO:0016020">
    <property type="term" value="C:membrane"/>
    <property type="evidence" value="ECO:0007669"/>
    <property type="project" value="UniProtKB-SubCell"/>
</dbReference>
<keyword evidence="7 12" id="KW-0863">Zinc-finger</keyword>
<dbReference type="InterPro" id="IPR044247">
    <property type="entry name" value="SPL2-like"/>
</dbReference>
<evidence type="ECO:0000313" key="16">
    <source>
        <dbReference type="EMBL" id="MQL87717.1"/>
    </source>
</evidence>
<comment type="caution">
    <text evidence="16">The sequence shown here is derived from an EMBL/GenBank/DDBJ whole genome shotgun (WGS) entry which is preliminary data.</text>
</comment>
<evidence type="ECO:0000256" key="5">
    <source>
        <dbReference type="ARBA" id="ARBA00022692"/>
    </source>
</evidence>
<dbReference type="Proteomes" id="UP000652761">
    <property type="component" value="Unassembled WGS sequence"/>
</dbReference>
<evidence type="ECO:0000256" key="6">
    <source>
        <dbReference type="ARBA" id="ARBA00022723"/>
    </source>
</evidence>
<feature type="domain" description="RING-type" evidence="15">
    <location>
        <begin position="353"/>
        <end position="393"/>
    </location>
</feature>
<dbReference type="InterPro" id="IPR001841">
    <property type="entry name" value="Znf_RING"/>
</dbReference>
<keyword evidence="4" id="KW-0808">Transferase</keyword>
<evidence type="ECO:0000256" key="10">
    <source>
        <dbReference type="ARBA" id="ARBA00022989"/>
    </source>
</evidence>
<feature type="transmembrane region" description="Helical" evidence="14">
    <location>
        <begin position="292"/>
        <end position="312"/>
    </location>
</feature>
<dbReference type="SUPFAM" id="SSF57850">
    <property type="entry name" value="RING/U-box"/>
    <property type="match status" value="1"/>
</dbReference>
<evidence type="ECO:0000256" key="9">
    <source>
        <dbReference type="ARBA" id="ARBA00022833"/>
    </source>
</evidence>
<evidence type="ECO:0000256" key="11">
    <source>
        <dbReference type="ARBA" id="ARBA00023136"/>
    </source>
</evidence>
<evidence type="ECO:0000256" key="4">
    <source>
        <dbReference type="ARBA" id="ARBA00022679"/>
    </source>
</evidence>
<dbReference type="PROSITE" id="PS50089">
    <property type="entry name" value="ZF_RING_2"/>
    <property type="match status" value="1"/>
</dbReference>
<dbReference type="Pfam" id="PF12483">
    <property type="entry name" value="GIDE"/>
    <property type="match status" value="1"/>
</dbReference>
<evidence type="ECO:0000256" key="3">
    <source>
        <dbReference type="ARBA" id="ARBA00012483"/>
    </source>
</evidence>
<sequence>MSSRDQTAATAIASAATALDGLLTGLALAFFAARSWAKYFRSSSALGRIFAAPSVRISDLRSVLSDDDEGGSSTCSSSMKLVVVRGEVQPGWSPGLKGGGALVSQGSGERAVIVQRTSTCLYNEWRGIFGWRFDLHAIFAKKGKERHSTSMRTVPFILVENGYWPYKGFVNVKLEGSKHPLPLTTVYHQLLPLQATTYAFFQAMFGHGYPVALLDEEKILPVGTEVTAIGLCSLHDGNLEIKPSDDLPYFLSDMTRGELEADLAFNTNILLCSGILLGVLSVGVLGYAIRRYHLETCSALDAILVALVAAALKNWRRLKEWRSRRHLDQEERPTTAETSADDSSEEVPDGELCVICLTRRRRCVFIPCGHRVCCFRCAAAVKREFSPKCPMCRQDTQNFVRVYDS</sequence>
<dbReference type="SMART" id="SM00184">
    <property type="entry name" value="RING"/>
    <property type="match status" value="1"/>
</dbReference>
<keyword evidence="8" id="KW-0833">Ubl conjugation pathway</keyword>